<reference evidence="3 4" key="1">
    <citation type="journal article" date="2014" name="Genome Biol.">
        <title>Transcriptome and methylome profiling reveals relics of genome dominance in the mesopolyploid Brassica oleracea.</title>
        <authorList>
            <person name="Parkin I.A."/>
            <person name="Koh C."/>
            <person name="Tang H."/>
            <person name="Robinson S.J."/>
            <person name="Kagale S."/>
            <person name="Clarke W.E."/>
            <person name="Town C.D."/>
            <person name="Nixon J."/>
            <person name="Krishnakumar V."/>
            <person name="Bidwell S.L."/>
            <person name="Denoeud F."/>
            <person name="Belcram H."/>
            <person name="Links M.G."/>
            <person name="Just J."/>
            <person name="Clarke C."/>
            <person name="Bender T."/>
            <person name="Huebert T."/>
            <person name="Mason A.S."/>
            <person name="Pires J.C."/>
            <person name="Barker G."/>
            <person name="Moore J."/>
            <person name="Walley P.G."/>
            <person name="Manoli S."/>
            <person name="Batley J."/>
            <person name="Edwards D."/>
            <person name="Nelson M.N."/>
            <person name="Wang X."/>
            <person name="Paterson A.H."/>
            <person name="King G."/>
            <person name="Bancroft I."/>
            <person name="Chalhoub B."/>
            <person name="Sharpe A.G."/>
        </authorList>
    </citation>
    <scope>NUCLEOTIDE SEQUENCE</scope>
    <source>
        <strain evidence="3 4">cv. TO1000</strain>
    </source>
</reference>
<dbReference type="Gramene" id="Bo8g104810.1">
    <property type="protein sequence ID" value="Bo8g104810.1"/>
    <property type="gene ID" value="Bo8g104810"/>
</dbReference>
<dbReference type="SUPFAM" id="SSF81383">
    <property type="entry name" value="F-box domain"/>
    <property type="match status" value="1"/>
</dbReference>
<feature type="compositionally biased region" description="Polar residues" evidence="1">
    <location>
        <begin position="185"/>
        <end position="195"/>
    </location>
</feature>
<feature type="region of interest" description="Disordered" evidence="1">
    <location>
        <begin position="289"/>
        <end position="309"/>
    </location>
</feature>
<dbReference type="Proteomes" id="UP000032141">
    <property type="component" value="Chromosome C8"/>
</dbReference>
<dbReference type="PANTHER" id="PTHR31293">
    <property type="entry name" value="RNI-LIKE SUPERFAMILY PROTEIN"/>
    <property type="match status" value="1"/>
</dbReference>
<dbReference type="Pfam" id="PF00646">
    <property type="entry name" value="F-box"/>
    <property type="match status" value="1"/>
</dbReference>
<dbReference type="HOGENOM" id="CLU_901243_0_0_1"/>
<dbReference type="EnsemblPlants" id="Bo8g104810.1">
    <property type="protein sequence ID" value="Bo8g104810.1"/>
    <property type="gene ID" value="Bo8g104810"/>
</dbReference>
<sequence>MGLASILKRRRKGQLESISCRDSISNLPDDILGIILSFLSTKLAASTSVLSKMWKNLLPLADSSLDFDDSIFSIPTTEIPLQDVPDAPSSARCTRYVSLRQMYKMRHQRQMYKMHFQVLDALLTPNVPDAFFNAKCTIALFASDVPSDQICSTRARCSSSAGYPNGLDVPTDQMPQRTRRPNGTDVPTYQMSQRTTRPKRAGCLSEPDILADQMSLQTRCPNGPDVPTDQMSQRTTRPKRAGCLSEPDILADQMSLQTRCPNGPDVLADQMSVRTRCPNGPFALTSQMSLRTRSPNGPNVLADQMPRRA</sequence>
<feature type="region of interest" description="Disordered" evidence="1">
    <location>
        <begin position="219"/>
        <end position="240"/>
    </location>
</feature>
<dbReference type="InterPro" id="IPR036047">
    <property type="entry name" value="F-box-like_dom_sf"/>
</dbReference>
<proteinExistence type="predicted"/>
<dbReference type="CDD" id="cd22160">
    <property type="entry name" value="F-box_AtFBL13-like"/>
    <property type="match status" value="1"/>
</dbReference>
<keyword evidence="4" id="KW-1185">Reference proteome</keyword>
<accession>A0A0D3DWT1</accession>
<evidence type="ECO:0000259" key="2">
    <source>
        <dbReference type="Pfam" id="PF00646"/>
    </source>
</evidence>
<evidence type="ECO:0000256" key="1">
    <source>
        <dbReference type="SAM" id="MobiDB-lite"/>
    </source>
</evidence>
<dbReference type="InterPro" id="IPR055294">
    <property type="entry name" value="FBL60-like"/>
</dbReference>
<feature type="region of interest" description="Disordered" evidence="1">
    <location>
        <begin position="163"/>
        <end position="201"/>
    </location>
</feature>
<protein>
    <recommendedName>
        <fullName evidence="2">F-box domain-containing protein</fullName>
    </recommendedName>
</protein>
<evidence type="ECO:0000313" key="4">
    <source>
        <dbReference type="Proteomes" id="UP000032141"/>
    </source>
</evidence>
<dbReference type="PANTHER" id="PTHR31293:SF12">
    <property type="entry name" value="RNI-LIKE SUPERFAMILY PROTEIN"/>
    <property type="match status" value="1"/>
</dbReference>
<feature type="domain" description="F-box" evidence="2">
    <location>
        <begin position="24"/>
        <end position="57"/>
    </location>
</feature>
<organism evidence="3 4">
    <name type="scientific">Brassica oleracea var. oleracea</name>
    <dbReference type="NCBI Taxonomy" id="109376"/>
    <lineage>
        <taxon>Eukaryota</taxon>
        <taxon>Viridiplantae</taxon>
        <taxon>Streptophyta</taxon>
        <taxon>Embryophyta</taxon>
        <taxon>Tracheophyta</taxon>
        <taxon>Spermatophyta</taxon>
        <taxon>Magnoliopsida</taxon>
        <taxon>eudicotyledons</taxon>
        <taxon>Gunneridae</taxon>
        <taxon>Pentapetalae</taxon>
        <taxon>rosids</taxon>
        <taxon>malvids</taxon>
        <taxon>Brassicales</taxon>
        <taxon>Brassicaceae</taxon>
        <taxon>Brassiceae</taxon>
        <taxon>Brassica</taxon>
    </lineage>
</organism>
<dbReference type="InterPro" id="IPR053781">
    <property type="entry name" value="F-box_AtFBL13-like"/>
</dbReference>
<dbReference type="AlphaFoldDB" id="A0A0D3DWT1"/>
<name>A0A0D3DWT1_BRAOL</name>
<reference evidence="3" key="2">
    <citation type="submission" date="2015-03" db="UniProtKB">
        <authorList>
            <consortium name="EnsemblPlants"/>
        </authorList>
    </citation>
    <scope>IDENTIFICATION</scope>
</reference>
<evidence type="ECO:0000313" key="3">
    <source>
        <dbReference type="EnsemblPlants" id="Bo8g104810.1"/>
    </source>
</evidence>
<dbReference type="InterPro" id="IPR001810">
    <property type="entry name" value="F-box_dom"/>
</dbReference>